<dbReference type="EC" id="6.3.2.1" evidence="8"/>
<dbReference type="InterPro" id="IPR042176">
    <property type="entry name" value="Pantoate_ligase_C"/>
</dbReference>
<evidence type="ECO:0000256" key="5">
    <source>
        <dbReference type="ARBA" id="ARBA00022741"/>
    </source>
</evidence>
<comment type="similarity">
    <text evidence="2 8">Belongs to the pantothenate synthetase family.</text>
</comment>
<feature type="binding site" evidence="8">
    <location>
        <position position="57"/>
    </location>
    <ligand>
        <name>(R)-pantoate</name>
        <dbReference type="ChEBI" id="CHEBI:15980"/>
    </ligand>
</feature>
<dbReference type="InterPro" id="IPR014729">
    <property type="entry name" value="Rossmann-like_a/b/a_fold"/>
</dbReference>
<dbReference type="PANTHER" id="PTHR21299:SF1">
    <property type="entry name" value="PANTOATE--BETA-ALANINE LIGASE"/>
    <property type="match status" value="1"/>
</dbReference>
<evidence type="ECO:0000256" key="7">
    <source>
        <dbReference type="ARBA" id="ARBA00048258"/>
    </source>
</evidence>
<feature type="binding site" evidence="8">
    <location>
        <begin position="26"/>
        <end position="33"/>
    </location>
    <ligand>
        <name>ATP</name>
        <dbReference type="ChEBI" id="CHEBI:30616"/>
    </ligand>
</feature>
<keyword evidence="10" id="KW-1185">Reference proteome</keyword>
<dbReference type="InterPro" id="IPR003721">
    <property type="entry name" value="Pantoate_ligase"/>
</dbReference>
<keyword evidence="4 8" id="KW-0566">Pantothenate biosynthesis</keyword>
<evidence type="ECO:0000256" key="4">
    <source>
        <dbReference type="ARBA" id="ARBA00022655"/>
    </source>
</evidence>
<proteinExistence type="inferred from homology"/>
<dbReference type="HAMAP" id="MF_00158">
    <property type="entry name" value="PanC"/>
    <property type="match status" value="1"/>
</dbReference>
<sequence length="281" mass="30508">MIVARTRAALRDARAKLGTVGLVPTMGFLHEGHLSLVRRARDENKAVVVSIFVNPTQFGPNEDLSRYPRDLDRDLAMLREAGVAVAFVPDASEIYPEGFGTRIEVGDIALPLEGAVRPGHFSGVATVVCKLINLVAPERVYFGQKDAQQCAVLRRMILDLDLPVRMVVAPTVREADGLALSSRNSYLDAAARVRAAALHRALRAAEDAFLAGERRADRLRARMEAVLAGSGHDGIDYLSVADPDTLRELEAIEHDALLSLAVRFGATRLIDNLVLDRLSGA</sequence>
<dbReference type="SUPFAM" id="SSF52374">
    <property type="entry name" value="Nucleotidylyl transferase"/>
    <property type="match status" value="1"/>
</dbReference>
<comment type="function">
    <text evidence="8">Catalyzes the condensation of pantoate with beta-alanine in an ATP-dependent reaction via a pantoyl-adenylate intermediate.</text>
</comment>
<organism evidence="9 10">
    <name type="scientific">Endosaccharibacter trunci</name>
    <dbReference type="NCBI Taxonomy" id="2812733"/>
    <lineage>
        <taxon>Bacteria</taxon>
        <taxon>Pseudomonadati</taxon>
        <taxon>Pseudomonadota</taxon>
        <taxon>Alphaproteobacteria</taxon>
        <taxon>Acetobacterales</taxon>
        <taxon>Acetobacteraceae</taxon>
        <taxon>Endosaccharibacter</taxon>
    </lineage>
</organism>
<keyword evidence="5 8" id="KW-0547">Nucleotide-binding</keyword>
<dbReference type="Proteomes" id="UP001524587">
    <property type="component" value="Unassembled WGS sequence"/>
</dbReference>
<comment type="subunit">
    <text evidence="8">Homodimer.</text>
</comment>
<dbReference type="RefSeq" id="WP_422864549.1">
    <property type="nucleotide sequence ID" value="NZ_JAMSKV010000009.1"/>
</dbReference>
<evidence type="ECO:0000256" key="2">
    <source>
        <dbReference type="ARBA" id="ARBA00009256"/>
    </source>
</evidence>
<accession>A0ABT1W857</accession>
<comment type="miscellaneous">
    <text evidence="8">The reaction proceeds by a bi uni uni bi ping pong mechanism.</text>
</comment>
<comment type="subcellular location">
    <subcellularLocation>
        <location evidence="8">Cytoplasm</location>
    </subcellularLocation>
</comment>
<evidence type="ECO:0000256" key="1">
    <source>
        <dbReference type="ARBA" id="ARBA00004990"/>
    </source>
</evidence>
<dbReference type="Pfam" id="PF02569">
    <property type="entry name" value="Pantoate_ligase"/>
    <property type="match status" value="1"/>
</dbReference>
<dbReference type="PANTHER" id="PTHR21299">
    <property type="entry name" value="CYTIDYLATE KINASE/PANTOATE-BETA-ALANINE LIGASE"/>
    <property type="match status" value="1"/>
</dbReference>
<feature type="binding site" evidence="8">
    <location>
        <position position="57"/>
    </location>
    <ligand>
        <name>beta-alanine</name>
        <dbReference type="ChEBI" id="CHEBI:57966"/>
    </ligand>
</feature>
<evidence type="ECO:0000313" key="10">
    <source>
        <dbReference type="Proteomes" id="UP001524587"/>
    </source>
</evidence>
<dbReference type="Gene3D" id="3.30.1300.10">
    <property type="entry name" value="Pantoate-beta-alanine ligase, C-terminal domain"/>
    <property type="match status" value="1"/>
</dbReference>
<keyword evidence="8" id="KW-0963">Cytoplasm</keyword>
<keyword evidence="3 8" id="KW-0436">Ligase</keyword>
<dbReference type="NCBIfam" id="TIGR00018">
    <property type="entry name" value="panC"/>
    <property type="match status" value="1"/>
</dbReference>
<feature type="active site" description="Proton donor" evidence="8">
    <location>
        <position position="33"/>
    </location>
</feature>
<evidence type="ECO:0000256" key="6">
    <source>
        <dbReference type="ARBA" id="ARBA00022840"/>
    </source>
</evidence>
<name>A0ABT1W857_9PROT</name>
<evidence type="ECO:0000256" key="8">
    <source>
        <dbReference type="HAMAP-Rule" id="MF_00158"/>
    </source>
</evidence>
<feature type="binding site" evidence="8">
    <location>
        <begin position="180"/>
        <end position="183"/>
    </location>
    <ligand>
        <name>ATP</name>
        <dbReference type="ChEBI" id="CHEBI:30616"/>
    </ligand>
</feature>
<dbReference type="CDD" id="cd00560">
    <property type="entry name" value="PanC"/>
    <property type="match status" value="1"/>
</dbReference>
<comment type="catalytic activity">
    <reaction evidence="7 8">
        <text>(R)-pantoate + beta-alanine + ATP = (R)-pantothenate + AMP + diphosphate + H(+)</text>
        <dbReference type="Rhea" id="RHEA:10912"/>
        <dbReference type="ChEBI" id="CHEBI:15378"/>
        <dbReference type="ChEBI" id="CHEBI:15980"/>
        <dbReference type="ChEBI" id="CHEBI:29032"/>
        <dbReference type="ChEBI" id="CHEBI:30616"/>
        <dbReference type="ChEBI" id="CHEBI:33019"/>
        <dbReference type="ChEBI" id="CHEBI:57966"/>
        <dbReference type="ChEBI" id="CHEBI:456215"/>
        <dbReference type="EC" id="6.3.2.1"/>
    </reaction>
</comment>
<feature type="binding site" evidence="8">
    <location>
        <position position="172"/>
    </location>
    <ligand>
        <name>ATP</name>
        <dbReference type="ChEBI" id="CHEBI:30616"/>
    </ligand>
</feature>
<comment type="caution">
    <text evidence="9">The sequence shown here is derived from an EMBL/GenBank/DDBJ whole genome shotgun (WGS) entry which is preliminary data.</text>
</comment>
<feature type="binding site" evidence="8">
    <location>
        <begin position="143"/>
        <end position="146"/>
    </location>
    <ligand>
        <name>ATP</name>
        <dbReference type="ChEBI" id="CHEBI:30616"/>
    </ligand>
</feature>
<keyword evidence="6 8" id="KW-0067">ATP-binding</keyword>
<reference evidence="9 10" key="1">
    <citation type="submission" date="2022-06" db="EMBL/GenBank/DDBJ databases">
        <title>Endosaccharibacter gen. nov., sp. nov., endophytic bacteria isolated from sugarcane.</title>
        <authorList>
            <person name="Pitiwittayakul N."/>
            <person name="Yukphan P."/>
            <person name="Charoenyingcharoen P."/>
            <person name="Tanasupawat S."/>
        </authorList>
    </citation>
    <scope>NUCLEOTIDE SEQUENCE [LARGE SCALE GENOMIC DNA]</scope>
    <source>
        <strain evidence="9 10">KSS8</strain>
    </source>
</reference>
<dbReference type="GO" id="GO:0016874">
    <property type="term" value="F:ligase activity"/>
    <property type="evidence" value="ECO:0007669"/>
    <property type="project" value="UniProtKB-KW"/>
</dbReference>
<dbReference type="NCBIfam" id="TIGR00125">
    <property type="entry name" value="cyt_tran_rel"/>
    <property type="match status" value="1"/>
</dbReference>
<comment type="pathway">
    <text evidence="1 8">Cofactor biosynthesis; (R)-pantothenate biosynthesis; (R)-pantothenate from (R)-pantoate and beta-alanine: step 1/1.</text>
</comment>
<gene>
    <name evidence="8 9" type="primary">panC</name>
    <name evidence="9" type="ORF">NFI95_11515</name>
</gene>
<dbReference type="InterPro" id="IPR004821">
    <property type="entry name" value="Cyt_trans-like"/>
</dbReference>
<evidence type="ECO:0000313" key="9">
    <source>
        <dbReference type="EMBL" id="MCQ8279074.1"/>
    </source>
</evidence>
<protein>
    <recommendedName>
        <fullName evidence="8">Pantothenate synthetase</fullName>
        <shortName evidence="8">PS</shortName>
        <ecNumber evidence="8">6.3.2.1</ecNumber>
    </recommendedName>
    <alternativeName>
        <fullName evidence="8">Pantoate--beta-alanine ligase</fullName>
    </alternativeName>
    <alternativeName>
        <fullName evidence="8">Pantoate-activating enzyme</fullName>
    </alternativeName>
</protein>
<dbReference type="EMBL" id="JAMSKV010000009">
    <property type="protein sequence ID" value="MCQ8279074.1"/>
    <property type="molecule type" value="Genomic_DNA"/>
</dbReference>
<evidence type="ECO:0000256" key="3">
    <source>
        <dbReference type="ARBA" id="ARBA00022598"/>
    </source>
</evidence>
<feature type="binding site" evidence="8">
    <location>
        <position position="149"/>
    </location>
    <ligand>
        <name>(R)-pantoate</name>
        <dbReference type="ChEBI" id="CHEBI:15980"/>
    </ligand>
</feature>
<dbReference type="Gene3D" id="3.40.50.620">
    <property type="entry name" value="HUPs"/>
    <property type="match status" value="1"/>
</dbReference>